<dbReference type="RefSeq" id="WP_246802918.1">
    <property type="nucleotide sequence ID" value="NZ_BJVQ01000005.1"/>
</dbReference>
<evidence type="ECO:0000259" key="1">
    <source>
        <dbReference type="PROSITE" id="PS51704"/>
    </source>
</evidence>
<name>A0A511F8D8_9CELL</name>
<protein>
    <submittedName>
        <fullName evidence="2">Glycerophosphodiester phosphodiesterase</fullName>
    </submittedName>
    <submittedName>
        <fullName evidence="3">Glycerophosphoryl diester phosphodiesterase</fullName>
        <ecNumber evidence="3">3.1.4.46</ecNumber>
    </submittedName>
</protein>
<keyword evidence="4" id="KW-1185">Reference proteome</keyword>
<evidence type="ECO:0000313" key="2">
    <source>
        <dbReference type="EMBL" id="GEL45551.1"/>
    </source>
</evidence>
<sequence length="273" mass="28411">MTDTSADRTGVALVGDPGSGVPAALATRPVVIAHRGNSAVAPQNTLAAFEAAWRAGAASIEIDIQPTADGQVVVIHDETVDATTDGQGVVTQMSLDALRALDAGSWFAAAYAGQRVPTFAEVLELLVRRPGLDLLLELKGPWTVDQVRPVTDAIRAAGLADRVIGQSFWPESVRALAEADPGLRRGLLVFEVEDPAGLVALCADLGVVTCNPSGPLLLADPGLVARLHDAGLQVMVWTLNEPEHWAAAAALGVDAVITDRPDRLAGWLAAHPA</sequence>
<dbReference type="Gene3D" id="3.20.20.190">
    <property type="entry name" value="Phosphatidylinositol (PI) phosphodiesterase"/>
    <property type="match status" value="1"/>
</dbReference>
<dbReference type="Proteomes" id="UP000564629">
    <property type="component" value="Unassembled WGS sequence"/>
</dbReference>
<evidence type="ECO:0000313" key="3">
    <source>
        <dbReference type="EMBL" id="MBB5474362.1"/>
    </source>
</evidence>
<keyword evidence="3" id="KW-0378">Hydrolase</keyword>
<dbReference type="SUPFAM" id="SSF51695">
    <property type="entry name" value="PLC-like phosphodiesterases"/>
    <property type="match status" value="1"/>
</dbReference>
<dbReference type="EMBL" id="JACHDN010000001">
    <property type="protein sequence ID" value="MBB5474362.1"/>
    <property type="molecule type" value="Genomic_DNA"/>
</dbReference>
<comment type="caution">
    <text evidence="2">The sequence shown here is derived from an EMBL/GenBank/DDBJ whole genome shotgun (WGS) entry which is preliminary data.</text>
</comment>
<dbReference type="Proteomes" id="UP000321723">
    <property type="component" value="Unassembled WGS sequence"/>
</dbReference>
<dbReference type="PANTHER" id="PTHR46211">
    <property type="entry name" value="GLYCEROPHOSPHORYL DIESTER PHOSPHODIESTERASE"/>
    <property type="match status" value="1"/>
</dbReference>
<dbReference type="Pfam" id="PF03009">
    <property type="entry name" value="GDPD"/>
    <property type="match status" value="1"/>
</dbReference>
<dbReference type="EMBL" id="BJVQ01000005">
    <property type="protein sequence ID" value="GEL45551.1"/>
    <property type="molecule type" value="Genomic_DNA"/>
</dbReference>
<dbReference type="InterPro" id="IPR030395">
    <property type="entry name" value="GP_PDE_dom"/>
</dbReference>
<reference evidence="3 5" key="2">
    <citation type="submission" date="2020-08" db="EMBL/GenBank/DDBJ databases">
        <title>Sequencing the genomes of 1000 actinobacteria strains.</title>
        <authorList>
            <person name="Klenk H.-P."/>
        </authorList>
    </citation>
    <scope>NUCLEOTIDE SEQUENCE [LARGE SCALE GENOMIC DNA]</scope>
    <source>
        <strain evidence="3 5">DSM 9581</strain>
    </source>
</reference>
<feature type="domain" description="GP-PDE" evidence="1">
    <location>
        <begin position="29"/>
        <end position="268"/>
    </location>
</feature>
<dbReference type="InterPro" id="IPR017946">
    <property type="entry name" value="PLC-like_Pdiesterase_TIM-brl"/>
</dbReference>
<accession>A0A511F8D8</accession>
<reference evidence="2 4" key="1">
    <citation type="submission" date="2019-07" db="EMBL/GenBank/DDBJ databases">
        <title>Whole genome shotgun sequence of Cellulomonas hominis NBRC 16055.</title>
        <authorList>
            <person name="Hosoyama A."/>
            <person name="Uohara A."/>
            <person name="Ohji S."/>
            <person name="Ichikawa N."/>
        </authorList>
    </citation>
    <scope>NUCLEOTIDE SEQUENCE [LARGE SCALE GENOMIC DNA]</scope>
    <source>
        <strain evidence="2 4">NBRC 16055</strain>
    </source>
</reference>
<organism evidence="2 4">
    <name type="scientific">Cellulomonas hominis</name>
    <dbReference type="NCBI Taxonomy" id="156981"/>
    <lineage>
        <taxon>Bacteria</taxon>
        <taxon>Bacillati</taxon>
        <taxon>Actinomycetota</taxon>
        <taxon>Actinomycetes</taxon>
        <taxon>Micrococcales</taxon>
        <taxon>Cellulomonadaceae</taxon>
        <taxon>Cellulomonas</taxon>
    </lineage>
</organism>
<dbReference type="GO" id="GO:0008889">
    <property type="term" value="F:glycerophosphodiester phosphodiesterase activity"/>
    <property type="evidence" value="ECO:0007669"/>
    <property type="project" value="UniProtKB-EC"/>
</dbReference>
<dbReference type="PROSITE" id="PS51704">
    <property type="entry name" value="GP_PDE"/>
    <property type="match status" value="1"/>
</dbReference>
<evidence type="ECO:0000313" key="5">
    <source>
        <dbReference type="Proteomes" id="UP000564629"/>
    </source>
</evidence>
<dbReference type="AlphaFoldDB" id="A0A511F8D8"/>
<dbReference type="EC" id="3.1.4.46" evidence="3"/>
<proteinExistence type="predicted"/>
<evidence type="ECO:0000313" key="4">
    <source>
        <dbReference type="Proteomes" id="UP000321723"/>
    </source>
</evidence>
<dbReference type="GO" id="GO:0006629">
    <property type="term" value="P:lipid metabolic process"/>
    <property type="evidence" value="ECO:0007669"/>
    <property type="project" value="InterPro"/>
</dbReference>
<dbReference type="PANTHER" id="PTHR46211:SF1">
    <property type="entry name" value="GLYCEROPHOSPHODIESTER PHOSPHODIESTERASE, CYTOPLASMIC"/>
    <property type="match status" value="1"/>
</dbReference>
<gene>
    <name evidence="2" type="ORF">CHO01_06670</name>
    <name evidence="3" type="ORF">HNR08_003098</name>
</gene>